<dbReference type="Pfam" id="PF01580">
    <property type="entry name" value="FtsK_SpoIIIE"/>
    <property type="match status" value="1"/>
</dbReference>
<dbReference type="InterPro" id="IPR002543">
    <property type="entry name" value="FtsK_dom"/>
</dbReference>
<dbReference type="PANTHER" id="PTHR22683">
    <property type="entry name" value="SPORULATION PROTEIN RELATED"/>
    <property type="match status" value="1"/>
</dbReference>
<dbReference type="InterPro" id="IPR050206">
    <property type="entry name" value="FtsK/SpoIIIE/SftA"/>
</dbReference>
<dbReference type="KEGG" id="tput:QJT81_12825"/>
<name>A0AA95H9C6_9GAMM</name>
<organism evidence="5">
    <name type="scientific">Candidatus Thiothrix putei</name>
    <dbReference type="NCBI Taxonomy" id="3080811"/>
    <lineage>
        <taxon>Bacteria</taxon>
        <taxon>Pseudomonadati</taxon>
        <taxon>Pseudomonadota</taxon>
        <taxon>Gammaproteobacteria</taxon>
        <taxon>Thiotrichales</taxon>
        <taxon>Thiotrichaceae</taxon>
        <taxon>Thiothrix</taxon>
    </lineage>
</organism>
<dbReference type="Gene3D" id="3.40.50.300">
    <property type="entry name" value="P-loop containing nucleotide triphosphate hydrolases"/>
    <property type="match status" value="1"/>
</dbReference>
<accession>A0AA95H9C6</accession>
<dbReference type="PANTHER" id="PTHR22683:SF41">
    <property type="entry name" value="DNA TRANSLOCASE FTSK"/>
    <property type="match status" value="1"/>
</dbReference>
<evidence type="ECO:0000256" key="3">
    <source>
        <dbReference type="PROSITE-ProRule" id="PRU00289"/>
    </source>
</evidence>
<gene>
    <name evidence="5" type="ORF">QJT81_12825</name>
</gene>
<dbReference type="GO" id="GO:0003677">
    <property type="term" value="F:DNA binding"/>
    <property type="evidence" value="ECO:0007669"/>
    <property type="project" value="InterPro"/>
</dbReference>
<dbReference type="EMBL" id="CP124756">
    <property type="protein sequence ID" value="WGZ92735.1"/>
    <property type="molecule type" value="Genomic_DNA"/>
</dbReference>
<dbReference type="GO" id="GO:0005524">
    <property type="term" value="F:ATP binding"/>
    <property type="evidence" value="ECO:0007669"/>
    <property type="project" value="UniProtKB-UniRule"/>
</dbReference>
<evidence type="ECO:0000256" key="2">
    <source>
        <dbReference type="ARBA" id="ARBA00022840"/>
    </source>
</evidence>
<sequence length="310" mass="34216">MLAATQQAQDNNGESDFLHSRIGLAGANPAYFSMGEKSDAYHALIGGATRTGKTTLLNNLILNACEAYSPQQLQLTLMDFKDGVSFWEYADLGHIAALYAPTEANFPAALQCLAQFEQQISTRYAQFRTERVARLADYNNVSAQPLPRCLLVVDEVQSLFEGRDYQQKSEVKRILSNIAKKGAAAGVHMILSTQSFQNVELEGDVKDQFHLRIGLRHASAIGCRALMGRDNDAMLNLERFTAIYNSHQGESQHNRLVALDGLPDFHARLDNLKAQYPATACHQSSLNEPLAQTTPVAISKFIDGDVSEPW</sequence>
<dbReference type="AlphaFoldDB" id="A0AA95H9C6"/>
<feature type="domain" description="FtsK" evidence="4">
    <location>
        <begin position="27"/>
        <end position="224"/>
    </location>
</feature>
<dbReference type="PROSITE" id="PS50901">
    <property type="entry name" value="FTSK"/>
    <property type="match status" value="1"/>
</dbReference>
<proteinExistence type="predicted"/>
<reference evidence="5" key="1">
    <citation type="journal article" date="2023" name="Int. J. Mol. Sci.">
        <title>Metagenomics Revealed a New Genus 'Candidatus Thiocaldithrix dubininis' gen. nov., sp. nov. and a New Species 'Candidatus Thiothrix putei' sp. nov. in the Family Thiotrichaceae, Some Members of Which Have Traits of Both Na+- and H+-Motive Energetics.</title>
        <authorList>
            <person name="Ravin N.V."/>
            <person name="Muntyan M.S."/>
            <person name="Smolyakov D.D."/>
            <person name="Rudenko T.S."/>
            <person name="Beletsky A.V."/>
            <person name="Mardanov A.V."/>
            <person name="Grabovich M.Y."/>
        </authorList>
    </citation>
    <scope>NUCLEOTIDE SEQUENCE</scope>
    <source>
        <strain evidence="5">GKL-02</strain>
    </source>
</reference>
<keyword evidence="2 3" id="KW-0067">ATP-binding</keyword>
<evidence type="ECO:0000256" key="1">
    <source>
        <dbReference type="ARBA" id="ARBA00022741"/>
    </source>
</evidence>
<evidence type="ECO:0000313" key="5">
    <source>
        <dbReference type="EMBL" id="WGZ92735.1"/>
    </source>
</evidence>
<reference evidence="5" key="2">
    <citation type="submission" date="2023-04" db="EMBL/GenBank/DDBJ databases">
        <authorList>
            <person name="Beletskiy A.V."/>
            <person name="Mardanov A.V."/>
            <person name="Ravin N.V."/>
        </authorList>
    </citation>
    <scope>NUCLEOTIDE SEQUENCE</scope>
    <source>
        <strain evidence="5">GKL-02</strain>
    </source>
</reference>
<evidence type="ECO:0000259" key="4">
    <source>
        <dbReference type="PROSITE" id="PS50901"/>
    </source>
</evidence>
<protein>
    <submittedName>
        <fullName evidence="5">FtsK/SpoIIIE domain-containing protein</fullName>
    </submittedName>
</protein>
<feature type="binding site" evidence="3">
    <location>
        <begin position="47"/>
        <end position="54"/>
    </location>
    <ligand>
        <name>ATP</name>
        <dbReference type="ChEBI" id="CHEBI:30616"/>
    </ligand>
</feature>
<dbReference type="InterPro" id="IPR027417">
    <property type="entry name" value="P-loop_NTPase"/>
</dbReference>
<dbReference type="Proteomes" id="UP001301326">
    <property type="component" value="Chromosome"/>
</dbReference>
<dbReference type="SUPFAM" id="SSF52540">
    <property type="entry name" value="P-loop containing nucleoside triphosphate hydrolases"/>
    <property type="match status" value="1"/>
</dbReference>
<keyword evidence="1 3" id="KW-0547">Nucleotide-binding</keyword>